<comment type="cofactor">
    <cofactor evidence="1">
        <name>pyridoxal 5'-phosphate</name>
        <dbReference type="ChEBI" id="CHEBI:597326"/>
    </cofactor>
</comment>
<name>A0A918XXF8_9PROT</name>
<dbReference type="InterPro" id="IPR049704">
    <property type="entry name" value="Aminotrans_3_PPA_site"/>
</dbReference>
<organism evidence="6 7">
    <name type="scientific">Thalassobaculum fulvum</name>
    <dbReference type="NCBI Taxonomy" id="1633335"/>
    <lineage>
        <taxon>Bacteria</taxon>
        <taxon>Pseudomonadati</taxon>
        <taxon>Pseudomonadota</taxon>
        <taxon>Alphaproteobacteria</taxon>
        <taxon>Rhodospirillales</taxon>
        <taxon>Thalassobaculaceae</taxon>
        <taxon>Thalassobaculum</taxon>
    </lineage>
</organism>
<dbReference type="EMBL" id="BMZS01000012">
    <property type="protein sequence ID" value="GHD60459.1"/>
    <property type="molecule type" value="Genomic_DNA"/>
</dbReference>
<dbReference type="Pfam" id="PF00202">
    <property type="entry name" value="Aminotran_3"/>
    <property type="match status" value="1"/>
</dbReference>
<dbReference type="InterPro" id="IPR005814">
    <property type="entry name" value="Aminotrans_3"/>
</dbReference>
<accession>A0A918XXF8</accession>
<evidence type="ECO:0000256" key="1">
    <source>
        <dbReference type="ARBA" id="ARBA00001933"/>
    </source>
</evidence>
<dbReference type="PANTHER" id="PTHR43094">
    <property type="entry name" value="AMINOTRANSFERASE"/>
    <property type="match status" value="1"/>
</dbReference>
<dbReference type="CDD" id="cd00610">
    <property type="entry name" value="OAT_like"/>
    <property type="match status" value="1"/>
</dbReference>
<dbReference type="GO" id="GO:0008483">
    <property type="term" value="F:transaminase activity"/>
    <property type="evidence" value="ECO:0007669"/>
    <property type="project" value="UniProtKB-KW"/>
</dbReference>
<dbReference type="FunFam" id="3.40.640.10:FF:000004">
    <property type="entry name" value="Acetylornithine aminotransferase"/>
    <property type="match status" value="1"/>
</dbReference>
<dbReference type="InterPro" id="IPR015422">
    <property type="entry name" value="PyrdxlP-dep_Trfase_small"/>
</dbReference>
<dbReference type="AlphaFoldDB" id="A0A918XXF8"/>
<evidence type="ECO:0000256" key="2">
    <source>
        <dbReference type="ARBA" id="ARBA00008954"/>
    </source>
</evidence>
<protein>
    <submittedName>
        <fullName evidence="6">Adenosylmethionine-8-amino-7-oxononanoate aminotransferase</fullName>
    </submittedName>
</protein>
<dbReference type="InterPro" id="IPR015424">
    <property type="entry name" value="PyrdxlP-dep_Trfase"/>
</dbReference>
<dbReference type="Gene3D" id="3.40.640.10">
    <property type="entry name" value="Type I PLP-dependent aspartate aminotransferase-like (Major domain)"/>
    <property type="match status" value="1"/>
</dbReference>
<keyword evidence="3 6" id="KW-0032">Aminotransferase</keyword>
<dbReference type="RefSeq" id="WP_189994159.1">
    <property type="nucleotide sequence ID" value="NZ_BMZS01000012.1"/>
</dbReference>
<evidence type="ECO:0000256" key="5">
    <source>
        <dbReference type="RuleBase" id="RU003560"/>
    </source>
</evidence>
<proteinExistence type="inferred from homology"/>
<dbReference type="Gene3D" id="3.90.1150.10">
    <property type="entry name" value="Aspartate Aminotransferase, domain 1"/>
    <property type="match status" value="1"/>
</dbReference>
<evidence type="ECO:0000256" key="3">
    <source>
        <dbReference type="ARBA" id="ARBA00022576"/>
    </source>
</evidence>
<dbReference type="Proteomes" id="UP000630353">
    <property type="component" value="Unassembled WGS sequence"/>
</dbReference>
<keyword evidence="4 5" id="KW-0663">Pyridoxal phosphate</keyword>
<dbReference type="SUPFAM" id="SSF53383">
    <property type="entry name" value="PLP-dependent transferases"/>
    <property type="match status" value="1"/>
</dbReference>
<keyword evidence="3 6" id="KW-0808">Transferase</keyword>
<evidence type="ECO:0000313" key="7">
    <source>
        <dbReference type="Proteomes" id="UP000630353"/>
    </source>
</evidence>
<keyword evidence="7" id="KW-1185">Reference proteome</keyword>
<dbReference type="GO" id="GO:0030170">
    <property type="term" value="F:pyridoxal phosphate binding"/>
    <property type="evidence" value="ECO:0007669"/>
    <property type="project" value="InterPro"/>
</dbReference>
<gene>
    <name evidence="6" type="ORF">GCM10017083_46350</name>
</gene>
<evidence type="ECO:0000313" key="6">
    <source>
        <dbReference type="EMBL" id="GHD60459.1"/>
    </source>
</evidence>
<comment type="caution">
    <text evidence="6">The sequence shown here is derived from an EMBL/GenBank/DDBJ whole genome shotgun (WGS) entry which is preliminary data.</text>
</comment>
<dbReference type="InterPro" id="IPR015421">
    <property type="entry name" value="PyrdxlP-dep_Trfase_major"/>
</dbReference>
<dbReference type="PROSITE" id="PS00600">
    <property type="entry name" value="AA_TRANSFER_CLASS_3"/>
    <property type="match status" value="1"/>
</dbReference>
<dbReference type="PANTHER" id="PTHR43094:SF1">
    <property type="entry name" value="AMINOTRANSFERASE CLASS-III"/>
    <property type="match status" value="1"/>
</dbReference>
<comment type="similarity">
    <text evidence="2 5">Belongs to the class-III pyridoxal-phosphate-dependent aminotransferase family.</text>
</comment>
<reference evidence="6" key="1">
    <citation type="journal article" date="2014" name="Int. J. Syst. Evol. Microbiol.">
        <title>Complete genome sequence of Corynebacterium casei LMG S-19264T (=DSM 44701T), isolated from a smear-ripened cheese.</title>
        <authorList>
            <consortium name="US DOE Joint Genome Institute (JGI-PGF)"/>
            <person name="Walter F."/>
            <person name="Albersmeier A."/>
            <person name="Kalinowski J."/>
            <person name="Ruckert C."/>
        </authorList>
    </citation>
    <scope>NUCLEOTIDE SEQUENCE</scope>
    <source>
        <strain evidence="6">KCTC 42651</strain>
    </source>
</reference>
<dbReference type="NCBIfam" id="NF005685">
    <property type="entry name" value="PRK07483.1"/>
    <property type="match status" value="1"/>
</dbReference>
<dbReference type="GO" id="GO:0005829">
    <property type="term" value="C:cytosol"/>
    <property type="evidence" value="ECO:0007669"/>
    <property type="project" value="TreeGrafter"/>
</dbReference>
<evidence type="ECO:0000256" key="4">
    <source>
        <dbReference type="ARBA" id="ARBA00022898"/>
    </source>
</evidence>
<reference evidence="6" key="2">
    <citation type="submission" date="2020-09" db="EMBL/GenBank/DDBJ databases">
        <authorList>
            <person name="Sun Q."/>
            <person name="Kim S."/>
        </authorList>
    </citation>
    <scope>NUCLEOTIDE SEQUENCE</scope>
    <source>
        <strain evidence="6">KCTC 42651</strain>
    </source>
</reference>
<sequence length="443" mass="47409">MSYVFNRDTRADMPIVVRGDGIWIEDSTGKRYIDASGGAAVSCLGHSHQRVIDAVREQVGKIAFAHTGAFSSEPAEALAEAVVTSAPGRMAKALFVSGGSEASEAAIKLARQYHVERGEPGRHRIIARRQSYHGNTLGALSASGNMARRALYQPYMQDWSHIAPCYPYRGRSHDETEEEYGLRVADELETEIERVGAETVSAFILEPVVGATLGAVAAVPGYLARVREICDRHGVLLIFDEVMCGMGRTGTLFASEHDGVVADIYTAAKGLGAGYQAIGAVIASEKVYGAIHDGSGFFQHGHTYMGHPVACAAALAVQTAIREEGLLGRVQAGGAKLRTMLEERFGNDAHVGEIRGRGYFLAMELVADRATKQPFDPSLAIHNRVKKAAMDLGLICYPMGGVIDGKSGDHVLVAPPFITSDDELAEIVSRVGQAVDRAIASTR</sequence>